<dbReference type="RefSeq" id="WP_039737665.1">
    <property type="nucleotide sequence ID" value="NZ_JTCM02000038.1"/>
</dbReference>
<accession>A0A846HCH0</accession>
<keyword evidence="2" id="KW-1185">Reference proteome</keyword>
<organism evidence="1 2">
    <name type="scientific">Hassallia byssoidea VB512170</name>
    <dbReference type="NCBI Taxonomy" id="1304833"/>
    <lineage>
        <taxon>Bacteria</taxon>
        <taxon>Bacillati</taxon>
        <taxon>Cyanobacteriota</taxon>
        <taxon>Cyanophyceae</taxon>
        <taxon>Nostocales</taxon>
        <taxon>Tolypothrichaceae</taxon>
        <taxon>Hassallia</taxon>
    </lineage>
</organism>
<reference evidence="1 2" key="1">
    <citation type="journal article" date="2015" name="Genome Announc.">
        <title>Draft Genome Sequence of Cyanobacterium Hassallia byssoidea Strain VB512170, Isolated from Monuments in India.</title>
        <authorList>
            <person name="Singh D."/>
            <person name="Chandrababunaidu M.M."/>
            <person name="Panda A."/>
            <person name="Sen D."/>
            <person name="Bhattacharyya S."/>
            <person name="Adhikary S.P."/>
            <person name="Tripathy S."/>
        </authorList>
    </citation>
    <scope>NUCLEOTIDE SEQUENCE [LARGE SCALE GENOMIC DNA]</scope>
    <source>
        <strain evidence="1 2">VB512170</strain>
    </source>
</reference>
<name>A0A846HCH0_9CYAN</name>
<evidence type="ECO:0000313" key="1">
    <source>
        <dbReference type="EMBL" id="NEU74290.1"/>
    </source>
</evidence>
<gene>
    <name evidence="1" type="ORF">PI95_017420</name>
</gene>
<evidence type="ECO:0000313" key="2">
    <source>
        <dbReference type="Proteomes" id="UP000031549"/>
    </source>
</evidence>
<dbReference type="EMBL" id="JTCM02000038">
    <property type="protein sequence ID" value="NEU74290.1"/>
    <property type="molecule type" value="Genomic_DNA"/>
</dbReference>
<dbReference type="AlphaFoldDB" id="A0A846HCH0"/>
<sequence length="117" mass="13482">MDVKQRIRAVIDLLETVRFKTCHQRKAIYFFPVDGKSALNFVCGVRSAANALGLQENRDAWWLAIETRGWKISPLGFLPEMQERGMTDEQMAEEILAIEIDTWRILQAEILSVKEQS</sequence>
<proteinExistence type="predicted"/>
<protein>
    <submittedName>
        <fullName evidence="1">Uncharacterized protein</fullName>
    </submittedName>
</protein>
<comment type="caution">
    <text evidence="1">The sequence shown here is derived from an EMBL/GenBank/DDBJ whole genome shotgun (WGS) entry which is preliminary data.</text>
</comment>
<dbReference type="Proteomes" id="UP000031549">
    <property type="component" value="Unassembled WGS sequence"/>
</dbReference>